<dbReference type="RefSeq" id="WP_389361047.1">
    <property type="nucleotide sequence ID" value="NZ_JBIACK010000004.1"/>
</dbReference>
<accession>A0ABW6KED3</accession>
<proteinExistence type="predicted"/>
<comment type="caution">
    <text evidence="1">The sequence shown here is derived from an EMBL/GenBank/DDBJ whole genome shotgun (WGS) entry which is preliminary data.</text>
</comment>
<dbReference type="Proteomes" id="UP001601059">
    <property type="component" value="Unassembled WGS sequence"/>
</dbReference>
<evidence type="ECO:0000313" key="1">
    <source>
        <dbReference type="EMBL" id="MFE8701168.1"/>
    </source>
</evidence>
<gene>
    <name evidence="1" type="ORF">ACFYKX_11235</name>
</gene>
<reference evidence="1 2" key="1">
    <citation type="submission" date="2024-08" db="EMBL/GenBank/DDBJ databases">
        <title>Two novel Cytobacillus novel species.</title>
        <authorList>
            <person name="Liu G."/>
        </authorList>
    </citation>
    <scope>NUCLEOTIDE SEQUENCE [LARGE SCALE GENOMIC DNA]</scope>
    <source>
        <strain evidence="1 2">FJAT-54145</strain>
    </source>
</reference>
<protein>
    <submittedName>
        <fullName evidence="1">Uncharacterized protein</fullName>
    </submittedName>
</protein>
<evidence type="ECO:0000313" key="2">
    <source>
        <dbReference type="Proteomes" id="UP001601059"/>
    </source>
</evidence>
<keyword evidence="2" id="KW-1185">Reference proteome</keyword>
<dbReference type="EMBL" id="JBIACK010000004">
    <property type="protein sequence ID" value="MFE8701168.1"/>
    <property type="molecule type" value="Genomic_DNA"/>
</dbReference>
<organism evidence="1 2">
    <name type="scientific">Cytobacillus spartinae</name>
    <dbReference type="NCBI Taxonomy" id="3299023"/>
    <lineage>
        <taxon>Bacteria</taxon>
        <taxon>Bacillati</taxon>
        <taxon>Bacillota</taxon>
        <taxon>Bacilli</taxon>
        <taxon>Bacillales</taxon>
        <taxon>Bacillaceae</taxon>
        <taxon>Cytobacillus</taxon>
    </lineage>
</organism>
<sequence length="117" mass="13678">MGKPVEDRVRFEIRNDEGIVMGNADIYQVREFIEAALLSSELQFHPTLQEFWNEDTEELEIFMHSDNWEDEETQEQYAEKIKECEDLGFSHSDDSVATESILSYLGLSIHYTHMVEA</sequence>
<name>A0ABW6KED3_9BACI</name>